<dbReference type="GO" id="GO:0004146">
    <property type="term" value="F:dihydrofolate reductase activity"/>
    <property type="evidence" value="ECO:0007669"/>
    <property type="project" value="UniProtKB-EC"/>
</dbReference>
<keyword evidence="10" id="KW-1185">Reference proteome</keyword>
<dbReference type="KEGG" id="mgik:GO620_004350"/>
<keyword evidence="6 8" id="KW-0560">Oxidoreductase</keyword>
<dbReference type="GO" id="GO:0070401">
    <property type="term" value="F:NADP+ binding"/>
    <property type="evidence" value="ECO:0007669"/>
    <property type="project" value="UniProtKB-ARBA"/>
</dbReference>
<comment type="similarity">
    <text evidence="2 8">Belongs to the dihydrofolate reductase family.</text>
</comment>
<keyword evidence="4 8" id="KW-0554">One-carbon metabolism</keyword>
<dbReference type="GO" id="GO:0005829">
    <property type="term" value="C:cytosol"/>
    <property type="evidence" value="ECO:0007669"/>
    <property type="project" value="TreeGrafter"/>
</dbReference>
<evidence type="ECO:0000256" key="2">
    <source>
        <dbReference type="ARBA" id="ARBA00009539"/>
    </source>
</evidence>
<dbReference type="EMBL" id="CP066775">
    <property type="protein sequence ID" value="QQL50697.1"/>
    <property type="molecule type" value="Genomic_DNA"/>
</dbReference>
<dbReference type="PROSITE" id="PS51330">
    <property type="entry name" value="DHFR_2"/>
    <property type="match status" value="1"/>
</dbReference>
<dbReference type="Proteomes" id="UP000429232">
    <property type="component" value="Chromosome"/>
</dbReference>
<evidence type="ECO:0000256" key="6">
    <source>
        <dbReference type="ARBA" id="ARBA00023002"/>
    </source>
</evidence>
<protein>
    <recommendedName>
        <fullName evidence="3 8">Dihydrofolate reductase</fullName>
        <ecNumber evidence="3 8">1.5.1.3</ecNumber>
    </recommendedName>
</protein>
<evidence type="ECO:0000256" key="8">
    <source>
        <dbReference type="PIRNR" id="PIRNR000194"/>
    </source>
</evidence>
<evidence type="ECO:0000256" key="1">
    <source>
        <dbReference type="ARBA" id="ARBA00004903"/>
    </source>
</evidence>
<name>A0A6I4I2P9_9SPHI</name>
<evidence type="ECO:0000256" key="4">
    <source>
        <dbReference type="ARBA" id="ARBA00022563"/>
    </source>
</evidence>
<dbReference type="EC" id="1.5.1.3" evidence="3 8"/>
<comment type="catalytic activity">
    <reaction evidence="8">
        <text>(6S)-5,6,7,8-tetrahydrofolate + NADP(+) = 7,8-dihydrofolate + NADPH + H(+)</text>
        <dbReference type="Rhea" id="RHEA:15009"/>
        <dbReference type="ChEBI" id="CHEBI:15378"/>
        <dbReference type="ChEBI" id="CHEBI:57451"/>
        <dbReference type="ChEBI" id="CHEBI:57453"/>
        <dbReference type="ChEBI" id="CHEBI:57783"/>
        <dbReference type="ChEBI" id="CHEBI:58349"/>
        <dbReference type="EC" id="1.5.1.3"/>
    </reaction>
</comment>
<evidence type="ECO:0000313" key="10">
    <source>
        <dbReference type="Proteomes" id="UP000429232"/>
    </source>
</evidence>
<evidence type="ECO:0000256" key="5">
    <source>
        <dbReference type="ARBA" id="ARBA00022857"/>
    </source>
</evidence>
<dbReference type="Pfam" id="PF00186">
    <property type="entry name" value="DHFR_1"/>
    <property type="match status" value="1"/>
</dbReference>
<evidence type="ECO:0000256" key="7">
    <source>
        <dbReference type="ARBA" id="ARBA00025067"/>
    </source>
</evidence>
<gene>
    <name evidence="9" type="ORF">GO620_004350</name>
</gene>
<dbReference type="PANTHER" id="PTHR48069:SF3">
    <property type="entry name" value="DIHYDROFOLATE REDUCTASE"/>
    <property type="match status" value="1"/>
</dbReference>
<dbReference type="PANTHER" id="PTHR48069">
    <property type="entry name" value="DIHYDROFOLATE REDUCTASE"/>
    <property type="match status" value="1"/>
</dbReference>
<dbReference type="InterPro" id="IPR012259">
    <property type="entry name" value="DHFR"/>
</dbReference>
<dbReference type="Gene3D" id="3.40.430.10">
    <property type="entry name" value="Dihydrofolate Reductase, subunit A"/>
    <property type="match status" value="1"/>
</dbReference>
<dbReference type="InterPro" id="IPR024072">
    <property type="entry name" value="DHFR-like_dom_sf"/>
</dbReference>
<dbReference type="GO" id="GO:0046452">
    <property type="term" value="P:dihydrofolate metabolic process"/>
    <property type="evidence" value="ECO:0007669"/>
    <property type="project" value="TreeGrafter"/>
</dbReference>
<dbReference type="FunFam" id="3.40.430.10:FF:000001">
    <property type="entry name" value="Dihydrofolate reductase"/>
    <property type="match status" value="1"/>
</dbReference>
<dbReference type="PRINTS" id="PR00070">
    <property type="entry name" value="DHFR"/>
</dbReference>
<dbReference type="SUPFAM" id="SSF53597">
    <property type="entry name" value="Dihydrofolate reductase-like"/>
    <property type="match status" value="1"/>
</dbReference>
<dbReference type="GO" id="GO:0046655">
    <property type="term" value="P:folic acid metabolic process"/>
    <property type="evidence" value="ECO:0007669"/>
    <property type="project" value="TreeGrafter"/>
</dbReference>
<dbReference type="InterPro" id="IPR001796">
    <property type="entry name" value="DHFR_dom"/>
</dbReference>
<dbReference type="UniPathway" id="UPA00077">
    <property type="reaction ID" value="UER00158"/>
</dbReference>
<reference evidence="9 10" key="1">
    <citation type="submission" date="2020-12" db="EMBL/GenBank/DDBJ databases">
        <title>HMF7856_wgs.fasta genome submission.</title>
        <authorList>
            <person name="Kang H."/>
            <person name="Kim H."/>
            <person name="Joh K."/>
        </authorList>
    </citation>
    <scope>NUCLEOTIDE SEQUENCE [LARGE SCALE GENOMIC DNA]</scope>
    <source>
        <strain evidence="9 10">HMF7856</strain>
    </source>
</reference>
<organism evidence="9 10">
    <name type="scientific">Mucilaginibacter ginkgonis</name>
    <dbReference type="NCBI Taxonomy" id="2682091"/>
    <lineage>
        <taxon>Bacteria</taxon>
        <taxon>Pseudomonadati</taxon>
        <taxon>Bacteroidota</taxon>
        <taxon>Sphingobacteriia</taxon>
        <taxon>Sphingobacteriales</taxon>
        <taxon>Sphingobacteriaceae</taxon>
        <taxon>Mucilaginibacter</taxon>
    </lineage>
</organism>
<evidence type="ECO:0000256" key="3">
    <source>
        <dbReference type="ARBA" id="ARBA00012856"/>
    </source>
</evidence>
<keyword evidence="5 8" id="KW-0521">NADP</keyword>
<dbReference type="RefSeq" id="WP_157526798.1">
    <property type="nucleotide sequence ID" value="NZ_CP066775.1"/>
</dbReference>
<dbReference type="AlphaFoldDB" id="A0A6I4I2P9"/>
<dbReference type="GO" id="GO:0006730">
    <property type="term" value="P:one-carbon metabolic process"/>
    <property type="evidence" value="ECO:0007669"/>
    <property type="project" value="UniProtKB-KW"/>
</dbReference>
<sequence>MTLSVVVATAPDNAIGKYNALLWRMPADLKHFKDITSGHAVIMGRKTFDSIGKPLPNRRNIIITRQAMQIPGCEVTHNIDEAIDLCRNEAEVFVIGGAEIYRQSLPMVSRVYLTLVHHSFDADTFFPELDKNDWKEISRVDHPSDEKNPYPYSFITLERA</sequence>
<comment type="pathway">
    <text evidence="1 8">Cofactor biosynthesis; tetrahydrofolate biosynthesis; 5,6,7,8-tetrahydrofolate from 7,8-dihydrofolate: step 1/1.</text>
</comment>
<proteinExistence type="inferred from homology"/>
<accession>A0A6I4I2P9</accession>
<dbReference type="GO" id="GO:0046654">
    <property type="term" value="P:tetrahydrofolate biosynthetic process"/>
    <property type="evidence" value="ECO:0007669"/>
    <property type="project" value="UniProtKB-UniPathway"/>
</dbReference>
<dbReference type="CDD" id="cd00209">
    <property type="entry name" value="DHFR"/>
    <property type="match status" value="1"/>
</dbReference>
<evidence type="ECO:0000313" key="9">
    <source>
        <dbReference type="EMBL" id="QQL50697.1"/>
    </source>
</evidence>
<comment type="function">
    <text evidence="7 8">Key enzyme in folate metabolism. Catalyzes an essential reaction for de novo glycine and purine synthesis, and for DNA precursor synthesis.</text>
</comment>
<dbReference type="PIRSF" id="PIRSF000194">
    <property type="entry name" value="DHFR"/>
    <property type="match status" value="1"/>
</dbReference>